<dbReference type="PANTHER" id="PTHR24113">
    <property type="entry name" value="RAN GTPASE-ACTIVATING PROTEIN 1"/>
    <property type="match status" value="1"/>
</dbReference>
<dbReference type="GO" id="GO:0005634">
    <property type="term" value="C:nucleus"/>
    <property type="evidence" value="ECO:0007669"/>
    <property type="project" value="TreeGrafter"/>
</dbReference>
<keyword evidence="3" id="KW-0677">Repeat</keyword>
<dbReference type="SMART" id="SM00368">
    <property type="entry name" value="LRR_RI"/>
    <property type="match status" value="4"/>
</dbReference>
<dbReference type="EMBL" id="NBII01000010">
    <property type="protein sequence ID" value="PAV15252.1"/>
    <property type="molecule type" value="Genomic_DNA"/>
</dbReference>
<dbReference type="InParanoid" id="A0A286U6S1"/>
<accession>A0A286U6S1</accession>
<reference evidence="5 6" key="1">
    <citation type="journal article" date="2017" name="Mol. Ecol.">
        <title>Comparative and population genomic landscape of Phellinus noxius: A hypervariable fungus causing root rot in trees.</title>
        <authorList>
            <person name="Chung C.L."/>
            <person name="Lee T.J."/>
            <person name="Akiba M."/>
            <person name="Lee H.H."/>
            <person name="Kuo T.H."/>
            <person name="Liu D."/>
            <person name="Ke H.M."/>
            <person name="Yokoi T."/>
            <person name="Roa M.B."/>
            <person name="Lu M.J."/>
            <person name="Chang Y.Y."/>
            <person name="Ann P.J."/>
            <person name="Tsai J.N."/>
            <person name="Chen C.Y."/>
            <person name="Tzean S.S."/>
            <person name="Ota Y."/>
            <person name="Hattori T."/>
            <person name="Sahashi N."/>
            <person name="Liou R.F."/>
            <person name="Kikuchi T."/>
            <person name="Tsai I.J."/>
        </authorList>
    </citation>
    <scope>NUCLEOTIDE SEQUENCE [LARGE SCALE GENOMIC DNA]</scope>
    <source>
        <strain evidence="5 6">FFPRI411160</strain>
    </source>
</reference>
<dbReference type="Proteomes" id="UP000217199">
    <property type="component" value="Unassembled WGS sequence"/>
</dbReference>
<protein>
    <submittedName>
        <fullName evidence="5">RNI</fullName>
    </submittedName>
</protein>
<dbReference type="Gene3D" id="3.80.10.10">
    <property type="entry name" value="Ribonuclease Inhibitor"/>
    <property type="match status" value="2"/>
</dbReference>
<dbReference type="GO" id="GO:0005096">
    <property type="term" value="F:GTPase activator activity"/>
    <property type="evidence" value="ECO:0007669"/>
    <property type="project" value="UniProtKB-KW"/>
</dbReference>
<feature type="region of interest" description="Disordered" evidence="4">
    <location>
        <begin position="320"/>
        <end position="354"/>
    </location>
</feature>
<dbReference type="AlphaFoldDB" id="A0A286U6S1"/>
<evidence type="ECO:0000256" key="3">
    <source>
        <dbReference type="ARBA" id="ARBA00022737"/>
    </source>
</evidence>
<feature type="region of interest" description="Disordered" evidence="4">
    <location>
        <begin position="1"/>
        <end position="22"/>
    </location>
</feature>
<evidence type="ECO:0000256" key="1">
    <source>
        <dbReference type="ARBA" id="ARBA00022468"/>
    </source>
</evidence>
<dbReference type="GO" id="GO:0005829">
    <property type="term" value="C:cytosol"/>
    <property type="evidence" value="ECO:0007669"/>
    <property type="project" value="TreeGrafter"/>
</dbReference>
<sequence length="579" mass="61888">MTLSPPTSWSTEDQTMAASSKTITTVRRPSAPRVLLATRAHVDLHEAGLTSIAGAREVIAALRARKSVTKLILGHNELGDEGCKELFRFLCTSDGRRYHIAEISLNSNGIGDIGLEAISNYIQGNVHLRELFLQNNAFQGGSDIALKLSLAINSSRLELLSLVSNQHLSDSFFTPFLSNLNPPHLRELQISALGLTRVSAPALVDFCTSPRSRALEELKCNGNSLGNRAVRQLISSLRSGNFTLQKLEVHANFLANDSNSEESGGEPEESVEEARAQWEASEKDLKNMLVRNSLIRRKVREEALSLLTYARTLLFVPSRHPDSQRQIPSAQTSKDTDTNPSNPNPSVTPGKSNTFPFYALPSELQLHILSLLAPSLSPPQRARVFSFAVSSNTLRSPLPLLHSPSHAGCIPDPASLPSSDVTASLGIGLSSSHSNSSHSKSKSSSSSSSSSSKSSKGKKRSTTGAGNVNLGMLSGMGPGFGMAMGMGMGMGGMEGLGAGLGGGIGGIGGLGGTAAPLKKVSPCAGGCMGAGRSVFCHREEERSRWLMEVGCYHFDLDKRREEDVLALLDPRLSTQHRRT</sequence>
<feature type="compositionally biased region" description="Acidic residues" evidence="4">
    <location>
        <begin position="259"/>
        <end position="271"/>
    </location>
</feature>
<dbReference type="SUPFAM" id="SSF52047">
    <property type="entry name" value="RNI-like"/>
    <property type="match status" value="1"/>
</dbReference>
<dbReference type="PANTHER" id="PTHR24113:SF12">
    <property type="entry name" value="RAN GTPASE-ACTIVATING PROTEIN 1"/>
    <property type="match status" value="1"/>
</dbReference>
<feature type="region of interest" description="Disordered" evidence="4">
    <location>
        <begin position="255"/>
        <end position="277"/>
    </location>
</feature>
<dbReference type="InterPro" id="IPR027038">
    <property type="entry name" value="RanGap"/>
</dbReference>
<keyword evidence="2" id="KW-0433">Leucine-rich repeat</keyword>
<feature type="region of interest" description="Disordered" evidence="4">
    <location>
        <begin position="427"/>
        <end position="470"/>
    </location>
</feature>
<keyword evidence="1" id="KW-0343">GTPase activation</keyword>
<feature type="compositionally biased region" description="Low complexity" evidence="4">
    <location>
        <begin position="430"/>
        <end position="454"/>
    </location>
</feature>
<comment type="caution">
    <text evidence="5">The sequence shown here is derived from an EMBL/GenBank/DDBJ whole genome shotgun (WGS) entry which is preliminary data.</text>
</comment>
<dbReference type="GO" id="GO:0031267">
    <property type="term" value="F:small GTPase binding"/>
    <property type="evidence" value="ECO:0007669"/>
    <property type="project" value="TreeGrafter"/>
</dbReference>
<keyword evidence="6" id="KW-1185">Reference proteome</keyword>
<gene>
    <name evidence="5" type="ORF">PNOK_0901300</name>
</gene>
<organism evidence="5 6">
    <name type="scientific">Pyrrhoderma noxium</name>
    <dbReference type="NCBI Taxonomy" id="2282107"/>
    <lineage>
        <taxon>Eukaryota</taxon>
        <taxon>Fungi</taxon>
        <taxon>Dikarya</taxon>
        <taxon>Basidiomycota</taxon>
        <taxon>Agaricomycotina</taxon>
        <taxon>Agaricomycetes</taxon>
        <taxon>Hymenochaetales</taxon>
        <taxon>Hymenochaetaceae</taxon>
        <taxon>Pyrrhoderma</taxon>
    </lineage>
</organism>
<proteinExistence type="predicted"/>
<name>A0A286U6S1_9AGAM</name>
<evidence type="ECO:0000313" key="6">
    <source>
        <dbReference type="Proteomes" id="UP000217199"/>
    </source>
</evidence>
<dbReference type="InterPro" id="IPR032675">
    <property type="entry name" value="LRR_dom_sf"/>
</dbReference>
<evidence type="ECO:0000313" key="5">
    <source>
        <dbReference type="EMBL" id="PAV15252.1"/>
    </source>
</evidence>
<dbReference type="GO" id="GO:0006913">
    <property type="term" value="P:nucleocytoplasmic transport"/>
    <property type="evidence" value="ECO:0007669"/>
    <property type="project" value="TreeGrafter"/>
</dbReference>
<evidence type="ECO:0000256" key="2">
    <source>
        <dbReference type="ARBA" id="ARBA00022614"/>
    </source>
</evidence>
<dbReference type="GO" id="GO:0048471">
    <property type="term" value="C:perinuclear region of cytoplasm"/>
    <property type="evidence" value="ECO:0007669"/>
    <property type="project" value="TreeGrafter"/>
</dbReference>
<dbReference type="OrthoDB" id="120976at2759"/>
<dbReference type="InterPro" id="IPR001611">
    <property type="entry name" value="Leu-rich_rpt"/>
</dbReference>
<feature type="compositionally biased region" description="Polar residues" evidence="4">
    <location>
        <begin position="324"/>
        <end position="333"/>
    </location>
</feature>
<evidence type="ECO:0000256" key="4">
    <source>
        <dbReference type="SAM" id="MobiDB-lite"/>
    </source>
</evidence>
<dbReference type="Pfam" id="PF13516">
    <property type="entry name" value="LRR_6"/>
    <property type="match status" value="2"/>
</dbReference>
<dbReference type="STRING" id="2282107.A0A286U6S1"/>